<dbReference type="GO" id="GO:0003841">
    <property type="term" value="F:1-acylglycerol-3-phosphate O-acyltransferase activity"/>
    <property type="evidence" value="ECO:0007669"/>
    <property type="project" value="TreeGrafter"/>
</dbReference>
<sequence>MQNILFRLCLFPLTLLFSTLCWLAVGIGKNNSFSHRMECLWGKALMACGGVRVEADLRALTPGTTYVFLANHQSHLDIPALFSVLSDYNFRFLAKDSLFRIPFFGPAMARMGHVAIERENRRKAMQSIERAVSLVAGGVGLLIFPEGTRSTDHSTLGEFKTGGMIVALKCRCPVAPLIVTGSGSVLPKGVTRLRPGTIRITALPPVDTQAYTLKDRDAFKTHMENLMKNAYLEHSQ</sequence>
<keyword evidence="2" id="KW-0444">Lipid biosynthesis</keyword>
<dbReference type="PANTHER" id="PTHR10434">
    <property type="entry name" value="1-ACYL-SN-GLYCEROL-3-PHOSPHATE ACYLTRANSFERASE"/>
    <property type="match status" value="1"/>
</dbReference>
<keyword evidence="8" id="KW-1185">Reference proteome</keyword>
<dbReference type="InterPro" id="IPR002123">
    <property type="entry name" value="Plipid/glycerol_acylTrfase"/>
</dbReference>
<proteinExistence type="predicted"/>
<evidence type="ECO:0000313" key="7">
    <source>
        <dbReference type="EMBL" id="NDY55407.1"/>
    </source>
</evidence>
<name>A0A7K3NH38_9BACT</name>
<evidence type="ECO:0000313" key="8">
    <source>
        <dbReference type="Proteomes" id="UP000469724"/>
    </source>
</evidence>
<evidence type="ECO:0000256" key="2">
    <source>
        <dbReference type="ARBA" id="ARBA00022516"/>
    </source>
</evidence>
<evidence type="ECO:0000256" key="5">
    <source>
        <dbReference type="ARBA" id="ARBA00023315"/>
    </source>
</evidence>
<dbReference type="RefSeq" id="WP_163300505.1">
    <property type="nucleotide sequence ID" value="NZ_JAAGRQ010000004.1"/>
</dbReference>
<dbReference type="EMBL" id="JAAGRQ010000004">
    <property type="protein sequence ID" value="NDY55407.1"/>
    <property type="molecule type" value="Genomic_DNA"/>
</dbReference>
<gene>
    <name evidence="7" type="ORF">G3N56_01445</name>
</gene>
<keyword evidence="4" id="KW-0443">Lipid metabolism</keyword>
<dbReference type="AlphaFoldDB" id="A0A7K3NH38"/>
<comment type="caution">
    <text evidence="7">The sequence shown here is derived from an EMBL/GenBank/DDBJ whole genome shotgun (WGS) entry which is preliminary data.</text>
</comment>
<accession>A0A7K3NH38</accession>
<protein>
    <submittedName>
        <fullName evidence="7">1-acyl-sn-glycerol-3-phosphate acyltransferase</fullName>
    </submittedName>
</protein>
<keyword evidence="5 7" id="KW-0012">Acyltransferase</keyword>
<reference evidence="7 8" key="1">
    <citation type="submission" date="2020-02" db="EMBL/GenBank/DDBJ databases">
        <title>Comparative genomics of sulfur disproportionating microorganisms.</title>
        <authorList>
            <person name="Ward L.M."/>
            <person name="Bertran E."/>
            <person name="Johnston D.T."/>
        </authorList>
    </citation>
    <scope>NUCLEOTIDE SEQUENCE [LARGE SCALE GENOMIC DNA]</scope>
    <source>
        <strain evidence="7 8">DSM 3696</strain>
    </source>
</reference>
<dbReference type="Proteomes" id="UP000469724">
    <property type="component" value="Unassembled WGS sequence"/>
</dbReference>
<organism evidence="7 8">
    <name type="scientific">Desulfolutivibrio sulfodismutans</name>
    <dbReference type="NCBI Taxonomy" id="63561"/>
    <lineage>
        <taxon>Bacteria</taxon>
        <taxon>Pseudomonadati</taxon>
        <taxon>Thermodesulfobacteriota</taxon>
        <taxon>Desulfovibrionia</taxon>
        <taxon>Desulfovibrionales</taxon>
        <taxon>Desulfovibrionaceae</taxon>
        <taxon>Desulfolutivibrio</taxon>
    </lineage>
</organism>
<evidence type="ECO:0000256" key="1">
    <source>
        <dbReference type="ARBA" id="ARBA00005189"/>
    </source>
</evidence>
<dbReference type="PANTHER" id="PTHR10434:SF64">
    <property type="entry name" value="1-ACYL-SN-GLYCEROL-3-PHOSPHATE ACYLTRANSFERASE-RELATED"/>
    <property type="match status" value="1"/>
</dbReference>
<dbReference type="SMART" id="SM00563">
    <property type="entry name" value="PlsC"/>
    <property type="match status" value="1"/>
</dbReference>
<evidence type="ECO:0000256" key="4">
    <source>
        <dbReference type="ARBA" id="ARBA00023098"/>
    </source>
</evidence>
<dbReference type="GO" id="GO:0006654">
    <property type="term" value="P:phosphatidic acid biosynthetic process"/>
    <property type="evidence" value="ECO:0007669"/>
    <property type="project" value="TreeGrafter"/>
</dbReference>
<evidence type="ECO:0000259" key="6">
    <source>
        <dbReference type="SMART" id="SM00563"/>
    </source>
</evidence>
<dbReference type="CDD" id="cd07989">
    <property type="entry name" value="LPLAT_AGPAT-like"/>
    <property type="match status" value="1"/>
</dbReference>
<keyword evidence="3 7" id="KW-0808">Transferase</keyword>
<evidence type="ECO:0000256" key="3">
    <source>
        <dbReference type="ARBA" id="ARBA00022679"/>
    </source>
</evidence>
<dbReference type="SUPFAM" id="SSF69593">
    <property type="entry name" value="Glycerol-3-phosphate (1)-acyltransferase"/>
    <property type="match status" value="1"/>
</dbReference>
<feature type="domain" description="Phospholipid/glycerol acyltransferase" evidence="6">
    <location>
        <begin position="66"/>
        <end position="182"/>
    </location>
</feature>
<dbReference type="Pfam" id="PF01553">
    <property type="entry name" value="Acyltransferase"/>
    <property type="match status" value="1"/>
</dbReference>
<comment type="pathway">
    <text evidence="1">Lipid metabolism.</text>
</comment>